<organism evidence="2 3">
    <name type="scientific">Nesidiocoris tenuis</name>
    <dbReference type="NCBI Taxonomy" id="355587"/>
    <lineage>
        <taxon>Eukaryota</taxon>
        <taxon>Metazoa</taxon>
        <taxon>Ecdysozoa</taxon>
        <taxon>Arthropoda</taxon>
        <taxon>Hexapoda</taxon>
        <taxon>Insecta</taxon>
        <taxon>Pterygota</taxon>
        <taxon>Neoptera</taxon>
        <taxon>Paraneoptera</taxon>
        <taxon>Hemiptera</taxon>
        <taxon>Heteroptera</taxon>
        <taxon>Panheteroptera</taxon>
        <taxon>Cimicomorpha</taxon>
        <taxon>Miridae</taxon>
        <taxon>Dicyphina</taxon>
        <taxon>Nesidiocoris</taxon>
    </lineage>
</organism>
<proteinExistence type="predicted"/>
<feature type="region of interest" description="Disordered" evidence="1">
    <location>
        <begin position="57"/>
        <end position="117"/>
    </location>
</feature>
<dbReference type="Proteomes" id="UP001307889">
    <property type="component" value="Chromosome 10"/>
</dbReference>
<evidence type="ECO:0000256" key="1">
    <source>
        <dbReference type="SAM" id="MobiDB-lite"/>
    </source>
</evidence>
<evidence type="ECO:0008006" key="4">
    <source>
        <dbReference type="Google" id="ProtNLM"/>
    </source>
</evidence>
<keyword evidence="3" id="KW-1185">Reference proteome</keyword>
<sequence>MPCRCHQGAGICTSSSERADGVISRIGSSHGSKHQQDPRLHCRGAANGAMASCRAGTLSSPGCRAKSAGQSANRNPPHLDRSIRYQQDPRRHHQGAGPQHHQVAQHQDADHQGAGQSQRIAIPRARIKALGISRILDAIIKEQGRNIKLHSNRVQDVVSKSQLATPDRSIRYQQDRRLHHQGEGPKRRYGIKLRSIRTPINRAQGEVSESPSAMPGSKHQANYQQDP</sequence>
<accession>A0ABN7B501</accession>
<evidence type="ECO:0000313" key="3">
    <source>
        <dbReference type="Proteomes" id="UP001307889"/>
    </source>
</evidence>
<feature type="compositionally biased region" description="Low complexity" evidence="1">
    <location>
        <begin position="99"/>
        <end position="116"/>
    </location>
</feature>
<protein>
    <recommendedName>
        <fullName evidence="4">Histone H2A C-terminal domain-containing protein</fullName>
    </recommendedName>
</protein>
<reference evidence="2 3" key="1">
    <citation type="submission" date="2023-09" db="EMBL/GenBank/DDBJ databases">
        <title>Nesidiocoris tenuis whole genome shotgun sequence.</title>
        <authorList>
            <person name="Shibata T."/>
            <person name="Shimoda M."/>
            <person name="Kobayashi T."/>
            <person name="Uehara T."/>
        </authorList>
    </citation>
    <scope>NUCLEOTIDE SEQUENCE [LARGE SCALE GENOMIC DNA]</scope>
    <source>
        <strain evidence="2 3">Japan</strain>
    </source>
</reference>
<evidence type="ECO:0000313" key="2">
    <source>
        <dbReference type="EMBL" id="BES99318.1"/>
    </source>
</evidence>
<gene>
    <name evidence="2" type="ORF">NTJ_12136</name>
</gene>
<dbReference type="EMBL" id="AP028918">
    <property type="protein sequence ID" value="BES99318.1"/>
    <property type="molecule type" value="Genomic_DNA"/>
</dbReference>
<feature type="compositionally biased region" description="Basic and acidic residues" evidence="1">
    <location>
        <begin position="77"/>
        <end position="89"/>
    </location>
</feature>
<feature type="region of interest" description="Disordered" evidence="1">
    <location>
        <begin position="193"/>
        <end position="227"/>
    </location>
</feature>
<name>A0ABN7B501_9HEMI</name>